<evidence type="ECO:0000313" key="2">
    <source>
        <dbReference type="EMBL" id="KAF4459874.1"/>
    </source>
</evidence>
<proteinExistence type="predicted"/>
<protein>
    <submittedName>
        <fullName evidence="2">Gelatinase b</fullName>
    </submittedName>
</protein>
<feature type="signal peptide" evidence="1">
    <location>
        <begin position="1"/>
        <end position="19"/>
    </location>
</feature>
<evidence type="ECO:0000256" key="1">
    <source>
        <dbReference type="SAM" id="SignalP"/>
    </source>
</evidence>
<feature type="chain" id="PRO_5034156572" evidence="1">
    <location>
        <begin position="20"/>
        <end position="189"/>
    </location>
</feature>
<gene>
    <name evidence="2" type="ORF">FALBO_13352</name>
</gene>
<sequence length="189" mass="19821">MWSLPLFAALLALTPLSLAKKPTPCPTVTSTATVCSTCIVKECLAISTISNPRSCPPKVSTTTTSYPCKDKKCPAGCASTSYVYATTYGQPTITKKPCPTVTSVQGRCSTCMVPMCMAISTISSQCGCPKKPATVTTSYACNGKCPGGCAGTELEYLTTFVNNEIDLELLTIGSSAYSPATTNTYLPFE</sequence>
<name>A0A8H4L282_9HYPO</name>
<accession>A0A8H4L282</accession>
<dbReference type="EMBL" id="JAADYS010002067">
    <property type="protein sequence ID" value="KAF4459874.1"/>
    <property type="molecule type" value="Genomic_DNA"/>
</dbReference>
<reference evidence="2 3" key="1">
    <citation type="submission" date="2020-01" db="EMBL/GenBank/DDBJ databases">
        <title>Identification and distribution of gene clusters putatively required for synthesis of sphingolipid metabolism inhibitors in phylogenetically diverse species of the filamentous fungus Fusarium.</title>
        <authorList>
            <person name="Kim H.-S."/>
            <person name="Busman M."/>
            <person name="Brown D.W."/>
            <person name="Divon H."/>
            <person name="Uhlig S."/>
            <person name="Proctor R.H."/>
        </authorList>
    </citation>
    <scope>NUCLEOTIDE SEQUENCE [LARGE SCALE GENOMIC DNA]</scope>
    <source>
        <strain evidence="2 3">NRRL 20459</strain>
    </source>
</reference>
<dbReference type="Proteomes" id="UP000554235">
    <property type="component" value="Unassembled WGS sequence"/>
</dbReference>
<keyword evidence="1" id="KW-0732">Signal</keyword>
<keyword evidence="3" id="KW-1185">Reference proteome</keyword>
<organism evidence="2 3">
    <name type="scientific">Fusarium albosuccineum</name>
    <dbReference type="NCBI Taxonomy" id="1237068"/>
    <lineage>
        <taxon>Eukaryota</taxon>
        <taxon>Fungi</taxon>
        <taxon>Dikarya</taxon>
        <taxon>Ascomycota</taxon>
        <taxon>Pezizomycotina</taxon>
        <taxon>Sordariomycetes</taxon>
        <taxon>Hypocreomycetidae</taxon>
        <taxon>Hypocreales</taxon>
        <taxon>Nectriaceae</taxon>
        <taxon>Fusarium</taxon>
        <taxon>Fusarium decemcellulare species complex</taxon>
    </lineage>
</organism>
<dbReference type="AlphaFoldDB" id="A0A8H4L282"/>
<comment type="caution">
    <text evidence="2">The sequence shown here is derived from an EMBL/GenBank/DDBJ whole genome shotgun (WGS) entry which is preliminary data.</text>
</comment>
<evidence type="ECO:0000313" key="3">
    <source>
        <dbReference type="Proteomes" id="UP000554235"/>
    </source>
</evidence>
<dbReference type="OrthoDB" id="4578803at2759"/>